<dbReference type="InterPro" id="IPR038731">
    <property type="entry name" value="RgtA/B/C-like"/>
</dbReference>
<feature type="transmembrane region" description="Helical" evidence="1">
    <location>
        <begin position="85"/>
        <end position="104"/>
    </location>
</feature>
<keyword evidence="1" id="KW-0812">Transmembrane</keyword>
<dbReference type="RefSeq" id="WP_166395884.1">
    <property type="nucleotide sequence ID" value="NZ_CP045121.1"/>
</dbReference>
<feature type="transmembrane region" description="Helical" evidence="1">
    <location>
        <begin position="183"/>
        <end position="205"/>
    </location>
</feature>
<evidence type="ECO:0000259" key="2">
    <source>
        <dbReference type="Pfam" id="PF13231"/>
    </source>
</evidence>
<feature type="domain" description="Glycosyltransferase RgtA/B/C/D-like" evidence="2">
    <location>
        <begin position="40"/>
        <end position="181"/>
    </location>
</feature>
<name>A0A6G8PVH5_9ACTN</name>
<protein>
    <recommendedName>
        <fullName evidence="2">Glycosyltransferase RgtA/B/C/D-like domain-containing protein</fullName>
    </recommendedName>
</protein>
<dbReference type="KEGG" id="rmar:GBA65_06435"/>
<feature type="transmembrane region" description="Helical" evidence="1">
    <location>
        <begin position="289"/>
        <end position="312"/>
    </location>
</feature>
<feature type="transmembrane region" description="Helical" evidence="1">
    <location>
        <begin position="55"/>
        <end position="76"/>
    </location>
</feature>
<reference evidence="3 4" key="1">
    <citation type="submission" date="2019-10" db="EMBL/GenBank/DDBJ databases">
        <title>Rubrobacter sp nov SCSIO 52915 isolated from a deep-sea sediment in the South China Sea.</title>
        <authorList>
            <person name="Chen R.W."/>
        </authorList>
    </citation>
    <scope>NUCLEOTIDE SEQUENCE [LARGE SCALE GENOMIC DNA]</scope>
    <source>
        <strain evidence="3 4">SCSIO 52915</strain>
    </source>
</reference>
<feature type="transmembrane region" description="Helical" evidence="1">
    <location>
        <begin position="138"/>
        <end position="171"/>
    </location>
</feature>
<feature type="transmembrane region" description="Helical" evidence="1">
    <location>
        <begin position="332"/>
        <end position="350"/>
    </location>
</feature>
<dbReference type="EMBL" id="CP045121">
    <property type="protein sequence ID" value="QIN78208.1"/>
    <property type="molecule type" value="Genomic_DNA"/>
</dbReference>
<accession>A0A6G8PVH5</accession>
<feature type="transmembrane region" description="Helical" evidence="1">
    <location>
        <begin position="260"/>
        <end position="277"/>
    </location>
</feature>
<evidence type="ECO:0000256" key="1">
    <source>
        <dbReference type="SAM" id="Phobius"/>
    </source>
</evidence>
<dbReference type="Pfam" id="PF13231">
    <property type="entry name" value="PMT_2"/>
    <property type="match status" value="1"/>
</dbReference>
<dbReference type="Proteomes" id="UP000502706">
    <property type="component" value="Chromosome"/>
</dbReference>
<proteinExistence type="predicted"/>
<keyword evidence="4" id="KW-1185">Reference proteome</keyword>
<organism evidence="3 4">
    <name type="scientific">Rubrobacter marinus</name>
    <dbReference type="NCBI Taxonomy" id="2653852"/>
    <lineage>
        <taxon>Bacteria</taxon>
        <taxon>Bacillati</taxon>
        <taxon>Actinomycetota</taxon>
        <taxon>Rubrobacteria</taxon>
        <taxon>Rubrobacterales</taxon>
        <taxon>Rubrobacteraceae</taxon>
        <taxon>Rubrobacter</taxon>
    </lineage>
</organism>
<evidence type="ECO:0000313" key="3">
    <source>
        <dbReference type="EMBL" id="QIN78208.1"/>
    </source>
</evidence>
<evidence type="ECO:0000313" key="4">
    <source>
        <dbReference type="Proteomes" id="UP000502706"/>
    </source>
</evidence>
<sequence>MEHGLDLPRPDLRARDAVRREHPPSHPDALAHTDLLLTSALLAAPFFLLTGNALLGFNVVMLLTYVLSGYATYLLVRRLLPGRPYAAQAALFAGALYAFCPYKLAHVSQLNTMTTNWLPLILLFMHRYLEDGRRPRDLLLVAFFLSLNALSGLYYGAFAALMAVLFFVLWSLLNRETPKVRDLLYGVPVFGLAAALLAALLWPYLARSAQAGHAWDIANVAYYSFEPAALLTSPPQSLLLGWTPEAFGITAEEGKPAYELMLYPGLAASLLAAYALLRRSVSRTEALYAALGVAFFVLSWGPLTTLGGSVVSLPYRLLYEYVPGFGSLRVPARMWAIVMLCVAVLAALGLREILERLGGRRAPAVLAAVSFVAALEFAPALPLDRYLDRGPPAPEPAYAYLAGRAGEDAVVVEVPFASPADPFRETPRMYRSTHGFWRLVNGFASYMPEEYWQRRSILNSFPDARSLDEMRRLGVDYVMVHPEEYAEDGADGREVIRRAEREPSLERVAGGDGEAVLYEVSEPEGAAERLAAPGEQARK</sequence>
<dbReference type="AlphaFoldDB" id="A0A6G8PVH5"/>
<keyword evidence="1" id="KW-0472">Membrane</keyword>
<keyword evidence="1" id="KW-1133">Transmembrane helix</keyword>
<gene>
    <name evidence="3" type="ORF">GBA65_06435</name>
</gene>
<feature type="transmembrane region" description="Helical" evidence="1">
    <location>
        <begin position="362"/>
        <end position="381"/>
    </location>
</feature>